<dbReference type="SMART" id="SM00091">
    <property type="entry name" value="PAS"/>
    <property type="match status" value="5"/>
</dbReference>
<dbReference type="FunFam" id="3.30.70.270:FF:000001">
    <property type="entry name" value="Diguanylate cyclase domain protein"/>
    <property type="match status" value="1"/>
</dbReference>
<dbReference type="SMART" id="SM00086">
    <property type="entry name" value="PAC"/>
    <property type="match status" value="4"/>
</dbReference>
<dbReference type="PANTHER" id="PTHR44757">
    <property type="entry name" value="DIGUANYLATE CYCLASE DGCP"/>
    <property type="match status" value="1"/>
</dbReference>
<dbReference type="CDD" id="cd00130">
    <property type="entry name" value="PAS"/>
    <property type="match status" value="5"/>
</dbReference>
<dbReference type="EMBL" id="SMYL01000026">
    <property type="protein sequence ID" value="TDK59256.1"/>
    <property type="molecule type" value="Genomic_DNA"/>
</dbReference>
<dbReference type="Pfam" id="PF00989">
    <property type="entry name" value="PAS"/>
    <property type="match status" value="1"/>
</dbReference>
<dbReference type="Pfam" id="PF08447">
    <property type="entry name" value="PAS_3"/>
    <property type="match status" value="1"/>
</dbReference>
<feature type="domain" description="PAC" evidence="8">
    <location>
        <begin position="347"/>
        <end position="398"/>
    </location>
</feature>
<keyword evidence="4" id="KW-0067">ATP-binding</keyword>
<organism evidence="10 11">
    <name type="scientific">Sapientia aquatica</name>
    <dbReference type="NCBI Taxonomy" id="1549640"/>
    <lineage>
        <taxon>Bacteria</taxon>
        <taxon>Pseudomonadati</taxon>
        <taxon>Pseudomonadota</taxon>
        <taxon>Betaproteobacteria</taxon>
        <taxon>Burkholderiales</taxon>
        <taxon>Oxalobacteraceae</taxon>
        <taxon>Sapientia</taxon>
    </lineage>
</organism>
<feature type="domain" description="PAS" evidence="7">
    <location>
        <begin position="530"/>
        <end position="572"/>
    </location>
</feature>
<feature type="domain" description="PAS" evidence="7">
    <location>
        <begin position="14"/>
        <end position="49"/>
    </location>
</feature>
<dbReference type="InterPro" id="IPR000160">
    <property type="entry name" value="GGDEF_dom"/>
</dbReference>
<dbReference type="GO" id="GO:0006355">
    <property type="term" value="P:regulation of DNA-templated transcription"/>
    <property type="evidence" value="ECO:0007669"/>
    <property type="project" value="InterPro"/>
</dbReference>
<evidence type="ECO:0000256" key="2">
    <source>
        <dbReference type="ARBA" id="ARBA00022741"/>
    </source>
</evidence>
<dbReference type="PANTHER" id="PTHR44757:SF2">
    <property type="entry name" value="BIOFILM ARCHITECTURE MAINTENANCE PROTEIN MBAA"/>
    <property type="match status" value="1"/>
</dbReference>
<evidence type="ECO:0000256" key="4">
    <source>
        <dbReference type="ARBA" id="ARBA00022840"/>
    </source>
</evidence>
<keyword evidence="1" id="KW-0808">Transferase</keyword>
<dbReference type="InterPro" id="IPR013655">
    <property type="entry name" value="PAS_fold_3"/>
</dbReference>
<feature type="domain" description="PAS" evidence="7">
    <location>
        <begin position="121"/>
        <end position="163"/>
    </location>
</feature>
<dbReference type="NCBIfam" id="TIGR00229">
    <property type="entry name" value="sensory_box"/>
    <property type="match status" value="3"/>
</dbReference>
<accession>A0A4V3ATC1</accession>
<comment type="caution">
    <text evidence="10">The sequence shown here is derived from an EMBL/GenBank/DDBJ whole genome shotgun (WGS) entry which is preliminary data.</text>
</comment>
<keyword evidence="11" id="KW-1185">Reference proteome</keyword>
<protein>
    <recommendedName>
        <fullName evidence="6">Sensor protein FixL</fullName>
    </recommendedName>
</protein>
<dbReference type="GO" id="GO:0016301">
    <property type="term" value="F:kinase activity"/>
    <property type="evidence" value="ECO:0007669"/>
    <property type="project" value="UniProtKB-KW"/>
</dbReference>
<dbReference type="InterPro" id="IPR035965">
    <property type="entry name" value="PAS-like_dom_sf"/>
</dbReference>
<dbReference type="PROSITE" id="PS50112">
    <property type="entry name" value="PAS"/>
    <property type="match status" value="3"/>
</dbReference>
<dbReference type="Pfam" id="PF00990">
    <property type="entry name" value="GGDEF"/>
    <property type="match status" value="1"/>
</dbReference>
<dbReference type="RefSeq" id="WP_133331449.1">
    <property type="nucleotide sequence ID" value="NZ_SMYL01000026.1"/>
</dbReference>
<dbReference type="InterPro" id="IPR052155">
    <property type="entry name" value="Biofilm_reg_signaling"/>
</dbReference>
<feature type="domain" description="PAC" evidence="8">
    <location>
        <begin position="603"/>
        <end position="654"/>
    </location>
</feature>
<evidence type="ECO:0000256" key="3">
    <source>
        <dbReference type="ARBA" id="ARBA00022777"/>
    </source>
</evidence>
<dbReference type="InterPro" id="IPR001610">
    <property type="entry name" value="PAC"/>
</dbReference>
<dbReference type="PROSITE" id="PS50887">
    <property type="entry name" value="GGDEF"/>
    <property type="match status" value="1"/>
</dbReference>
<dbReference type="FunFam" id="3.30.450.20:FF:000060">
    <property type="entry name" value="Sensor protein FixL"/>
    <property type="match status" value="1"/>
</dbReference>
<dbReference type="InterPro" id="IPR000014">
    <property type="entry name" value="PAS"/>
</dbReference>
<dbReference type="Gene3D" id="3.30.70.270">
    <property type="match status" value="1"/>
</dbReference>
<dbReference type="AlphaFoldDB" id="A0A4V3ATC1"/>
<comment type="function">
    <text evidence="5">Putative oxygen sensor; modulates the activity of FixJ, a transcriptional activator of nitrogen fixation fixK gene. FixL probably acts as a kinase that phosphorylates FixJ.</text>
</comment>
<evidence type="ECO:0000313" key="10">
    <source>
        <dbReference type="EMBL" id="TDK59256.1"/>
    </source>
</evidence>
<dbReference type="PROSITE" id="PS50113">
    <property type="entry name" value="PAC"/>
    <property type="match status" value="3"/>
</dbReference>
<evidence type="ECO:0000256" key="5">
    <source>
        <dbReference type="ARBA" id="ARBA00059827"/>
    </source>
</evidence>
<evidence type="ECO:0000259" key="8">
    <source>
        <dbReference type="PROSITE" id="PS50113"/>
    </source>
</evidence>
<dbReference type="SUPFAM" id="SSF55073">
    <property type="entry name" value="Nucleotide cyclase"/>
    <property type="match status" value="1"/>
</dbReference>
<dbReference type="InterPro" id="IPR000700">
    <property type="entry name" value="PAS-assoc_C"/>
</dbReference>
<dbReference type="InterPro" id="IPR029787">
    <property type="entry name" value="Nucleotide_cyclase"/>
</dbReference>
<proteinExistence type="predicted"/>
<evidence type="ECO:0000313" key="11">
    <source>
        <dbReference type="Proteomes" id="UP000294829"/>
    </source>
</evidence>
<dbReference type="Gene3D" id="6.10.250.490">
    <property type="match status" value="1"/>
</dbReference>
<evidence type="ECO:0000256" key="6">
    <source>
        <dbReference type="ARBA" id="ARBA00070616"/>
    </source>
</evidence>
<dbReference type="GO" id="GO:0005524">
    <property type="term" value="F:ATP binding"/>
    <property type="evidence" value="ECO:0007669"/>
    <property type="project" value="UniProtKB-KW"/>
</dbReference>
<dbReference type="Gene3D" id="3.30.450.20">
    <property type="entry name" value="PAS domain"/>
    <property type="match status" value="6"/>
</dbReference>
<sequence length="950" mass="107780">MSSVPPRFSERQPSVSAALIAFDQSNLVVAFDTAATRLFGYQRDEIINQPLTKLIPFPFSVDPNLGAEELALNIVAQAKSGAQFQACAEINQVKIGRQTLFVASITALPSVQKNEGTIDRNAAVTDAILETAVNPIITIDEKGFIQTFNSAAVHFFGYERAELSHMNVRELMPEPYRSNHDQYMARYHQEQTSRVIGSSGVELTAQRKDGSIVPIHLSVGSLNIPGQTMYVGIIVDLTERKAIERELRQHRDELAVMVTKATSDMQAIINRTNTIHSRLPGLVFVYKHRLNAVGCFPYVSGTIFDIFRVHPDVIKNDASSALSLIYRPDQEEVFSSMDAAARNHTNWRKEFRIVLPDGHPIWVYGDAVPQLEEDGSTSYYGYIGNINKRKILEKDLQESESFNKTLFHKSYVPMLVIDHATSEFVECNLAAVKIYGYTTREEVIGKCVMDISSPTQYDGTPSADSAKRHNRNALQKEIDIFEWRHQRPNGEIWDAKVHLMRFQHQGKKMLQATLEDITERKRAESALRASEEKLRNLFELSPLGIVLTDMDGDYLEFNKAFQEICGYSEEELRLIKYWDLTPSKYQSEESARLNELLLTGRYSSYEKEYRRKDGTLVPVNLNGMLVTAANDQKLTWSIVEDITEKKHIGAALQQAITDLNNLISYIPVGVFKHRFSVDGKRFLEFVSPRWCELFELSKEQAYQEQDVMLKQIHPDDVESFLAQINKLSQSKASFYWEGRMRPGLQARWMHIEAYRHVLDSGEILSNGIAYDITQSKEHEAQLNRLANYDSLTGMPNRKLLMDRLQHAISQAKRNKTSIAVIFLDLDGFKPVNDTYGHETGDKLLIEIAKRLSTNLRECDTVARIGGDEFVLLIPQLEHPDHYELALQRILNSINQPVHAGGQTVTVSASIGLSQYPSDATDPDILLRLADQSMYYAKQNGKNKYKFYSAV</sequence>
<evidence type="ECO:0000256" key="1">
    <source>
        <dbReference type="ARBA" id="ARBA00022679"/>
    </source>
</evidence>
<keyword evidence="3" id="KW-0418">Kinase</keyword>
<evidence type="ECO:0000259" key="9">
    <source>
        <dbReference type="PROSITE" id="PS50887"/>
    </source>
</evidence>
<dbReference type="InterPro" id="IPR043128">
    <property type="entry name" value="Rev_trsase/Diguanyl_cyclase"/>
</dbReference>
<reference evidence="10 11" key="1">
    <citation type="submission" date="2019-03" db="EMBL/GenBank/DDBJ databases">
        <title>Sapientia aquatica gen. nov., sp. nov., isolated from a crater lake.</title>
        <authorList>
            <person name="Felfoldi T."/>
            <person name="Szabo A."/>
            <person name="Toth E."/>
            <person name="Schumann P."/>
            <person name="Keki Z."/>
            <person name="Marialigeti K."/>
            <person name="Mathe I."/>
        </authorList>
    </citation>
    <scope>NUCLEOTIDE SEQUENCE [LARGE SCALE GENOMIC DNA]</scope>
    <source>
        <strain evidence="10 11">SA-152</strain>
    </source>
</reference>
<dbReference type="InterPro" id="IPR013767">
    <property type="entry name" value="PAS_fold"/>
</dbReference>
<dbReference type="Pfam" id="PF13426">
    <property type="entry name" value="PAS_9"/>
    <property type="match status" value="3"/>
</dbReference>
<evidence type="ECO:0000259" key="7">
    <source>
        <dbReference type="PROSITE" id="PS50112"/>
    </source>
</evidence>
<dbReference type="NCBIfam" id="TIGR00254">
    <property type="entry name" value="GGDEF"/>
    <property type="match status" value="1"/>
</dbReference>
<dbReference type="OrthoDB" id="5571399at2"/>
<name>A0A4V3ATC1_9BURK</name>
<dbReference type="SUPFAM" id="SSF55785">
    <property type="entry name" value="PYP-like sensor domain (PAS domain)"/>
    <property type="match status" value="6"/>
</dbReference>
<dbReference type="SMART" id="SM00267">
    <property type="entry name" value="GGDEF"/>
    <property type="match status" value="1"/>
</dbReference>
<dbReference type="CDD" id="cd01949">
    <property type="entry name" value="GGDEF"/>
    <property type="match status" value="1"/>
</dbReference>
<gene>
    <name evidence="10" type="ORF">E2I14_18855</name>
</gene>
<feature type="domain" description="GGDEF" evidence="9">
    <location>
        <begin position="816"/>
        <end position="949"/>
    </location>
</feature>
<dbReference type="Proteomes" id="UP000294829">
    <property type="component" value="Unassembled WGS sequence"/>
</dbReference>
<keyword evidence="2" id="KW-0547">Nucleotide-binding</keyword>
<feature type="domain" description="PAC" evidence="8">
    <location>
        <begin position="199"/>
        <end position="249"/>
    </location>
</feature>